<evidence type="ECO:0000259" key="1">
    <source>
        <dbReference type="Pfam" id="PF08646"/>
    </source>
</evidence>
<dbReference type="SUPFAM" id="SSF50249">
    <property type="entry name" value="Nucleic acid-binding proteins"/>
    <property type="match status" value="1"/>
</dbReference>
<dbReference type="Gene3D" id="2.40.50.140">
    <property type="entry name" value="Nucleic acid-binding proteins"/>
    <property type="match status" value="1"/>
</dbReference>
<dbReference type="InterPro" id="IPR043522">
    <property type="entry name" value="DDIAS"/>
</dbReference>
<dbReference type="InterPro" id="IPR013955">
    <property type="entry name" value="Rep_factor-A_C"/>
</dbReference>
<dbReference type="EMBL" id="JAYKXH010000015">
    <property type="protein sequence ID" value="KAK7143528.1"/>
    <property type="molecule type" value="Genomic_DNA"/>
</dbReference>
<dbReference type="PANTHER" id="PTHR35537:SF1">
    <property type="entry name" value="DNA DAMAGE-INDUCED APOPTOSIS SUPPRESSOR PROTEIN"/>
    <property type="match status" value="1"/>
</dbReference>
<comment type="caution">
    <text evidence="2">The sequence shown here is derived from an EMBL/GenBank/DDBJ whole genome shotgun (WGS) entry which is preliminary data.</text>
</comment>
<evidence type="ECO:0000313" key="3">
    <source>
        <dbReference type="Proteomes" id="UP001364617"/>
    </source>
</evidence>
<dbReference type="GO" id="GO:0005737">
    <property type="term" value="C:cytoplasm"/>
    <property type="evidence" value="ECO:0007669"/>
    <property type="project" value="TreeGrafter"/>
</dbReference>
<name>A0AAN9CQF4_9TELE</name>
<dbReference type="PANTHER" id="PTHR35537">
    <property type="entry name" value="DNA DAMAGE-INDUCIBLE APOPTOSIS SUPPRESSOR PROTEIN DDIAS"/>
    <property type="match status" value="1"/>
</dbReference>
<proteinExistence type="predicted"/>
<accession>A0AAN9CQF4</accession>
<feature type="domain" description="Replication factor A C-terminal" evidence="1">
    <location>
        <begin position="8"/>
        <end position="107"/>
    </location>
</feature>
<sequence>MSNTRALVSCTILSLQDSCFIYPCCKGCLSRLIHESKRAKCGRCGFTNADYRYRLSFKVSRNQDIFGVTVFGGCLNPFFGITAGCLQSFVDSEKTDGTHTVQQLLVKAVEDCFIGRCVIFGLKVPHNNAKTSSLSGQLVACQIISPCESLMGCTVIAYFKNLLQANSHLCCSESANDICPSQQKDSQSSQRDELSRFDYTPPSCGRLDSQPSSEGFTISSPWQSPGLCFPPEESSNQLSRDCDGNIFSPKKEETRTCKCTCQSNSSQLKHVNCIKDELKNETKNEKSFSSSCDMFESSAHLNGSTACDMNPLSNFSCDNNSENTTSGHCPVRAKYGDDYDSSFHEKSLDSHFGQNICFDLEDAPLSESLQDFVRVEPPISKINDTKECSSGKRDEMIQVQNRCSLTENSVVISCISKTTQMPLCGDEFSSPMRNVNNISWKGNDENECPENLEMKLNIAKIPKTPTFMCTANSSGLKNTMPFSPDIICAFNHPTNNGLPFSNKKRTLKRKKMTKSRPSVTFCSVNHEESKYFRHCAQSEVHSVNCKVKQELIVFDDHGEKYNCSVDLFASGQSSMDMNVSDVTEISKVNEPRNVNISEPGVSGSLLFSPCLQSTPVSYHQHSCVQKTGRTQRRVSSLCPRAIRCEIQSKITDLGLSDKRHNFDQLLTVGSEGFSGETDKQDASCNLSVNEWSRDLFENSF</sequence>
<dbReference type="Pfam" id="PF08646">
    <property type="entry name" value="Rep_fac-A_C"/>
    <property type="match status" value="1"/>
</dbReference>
<evidence type="ECO:0000313" key="2">
    <source>
        <dbReference type="EMBL" id="KAK7143528.1"/>
    </source>
</evidence>
<organism evidence="2 3">
    <name type="scientific">Phoxinus phoxinus</name>
    <name type="common">Eurasian minnow</name>
    <dbReference type="NCBI Taxonomy" id="58324"/>
    <lineage>
        <taxon>Eukaryota</taxon>
        <taxon>Metazoa</taxon>
        <taxon>Chordata</taxon>
        <taxon>Craniata</taxon>
        <taxon>Vertebrata</taxon>
        <taxon>Euteleostomi</taxon>
        <taxon>Actinopterygii</taxon>
        <taxon>Neopterygii</taxon>
        <taxon>Teleostei</taxon>
        <taxon>Ostariophysi</taxon>
        <taxon>Cypriniformes</taxon>
        <taxon>Leuciscidae</taxon>
        <taxon>Phoxininae</taxon>
        <taxon>Phoxinus</taxon>
    </lineage>
</organism>
<dbReference type="Proteomes" id="UP001364617">
    <property type="component" value="Unassembled WGS sequence"/>
</dbReference>
<gene>
    <name evidence="2" type="ORF">R3I93_014632</name>
</gene>
<protein>
    <recommendedName>
        <fullName evidence="1">Replication factor A C-terminal domain-containing protein</fullName>
    </recommendedName>
</protein>
<dbReference type="GO" id="GO:0005634">
    <property type="term" value="C:nucleus"/>
    <property type="evidence" value="ECO:0007669"/>
    <property type="project" value="TreeGrafter"/>
</dbReference>
<dbReference type="GO" id="GO:1902230">
    <property type="term" value="P:negative regulation of intrinsic apoptotic signaling pathway in response to DNA damage"/>
    <property type="evidence" value="ECO:0007669"/>
    <property type="project" value="InterPro"/>
</dbReference>
<dbReference type="InterPro" id="IPR012340">
    <property type="entry name" value="NA-bd_OB-fold"/>
</dbReference>
<reference evidence="2 3" key="1">
    <citation type="submission" date="2024-02" db="EMBL/GenBank/DDBJ databases">
        <title>Chromosome-level genome assembly of the Eurasian Minnow (Phoxinus phoxinus).</title>
        <authorList>
            <person name="Oriowo T.O."/>
            <person name="Martin S."/>
            <person name="Stange M."/>
            <person name="Chrysostomakis Y."/>
            <person name="Brown T."/>
            <person name="Winkler S."/>
            <person name="Kukowka S."/>
            <person name="Myers E.W."/>
            <person name="Bohne A."/>
        </authorList>
    </citation>
    <scope>NUCLEOTIDE SEQUENCE [LARGE SCALE GENOMIC DNA]</scope>
    <source>
        <strain evidence="2">ZFMK-TIS-60720</strain>
        <tissue evidence="2">Whole Organism</tissue>
    </source>
</reference>
<dbReference type="AlphaFoldDB" id="A0AAN9CQF4"/>
<keyword evidence="3" id="KW-1185">Reference proteome</keyword>